<evidence type="ECO:0000259" key="1">
    <source>
        <dbReference type="Pfam" id="PF06985"/>
    </source>
</evidence>
<proteinExistence type="predicted"/>
<dbReference type="EMBL" id="KZ613945">
    <property type="protein sequence ID" value="PMD41037.1"/>
    <property type="molecule type" value="Genomic_DNA"/>
</dbReference>
<evidence type="ECO:0000313" key="3">
    <source>
        <dbReference type="Proteomes" id="UP000235786"/>
    </source>
</evidence>
<evidence type="ECO:0000313" key="2">
    <source>
        <dbReference type="EMBL" id="PMD41037.1"/>
    </source>
</evidence>
<dbReference type="PANTHER" id="PTHR24148:SF73">
    <property type="entry name" value="HET DOMAIN PROTEIN (AFU_ORTHOLOGUE AFUA_8G01020)"/>
    <property type="match status" value="1"/>
</dbReference>
<dbReference type="Proteomes" id="UP000235786">
    <property type="component" value="Unassembled WGS sequence"/>
</dbReference>
<dbReference type="InterPro" id="IPR052895">
    <property type="entry name" value="HetReg/Transcr_Mod"/>
</dbReference>
<gene>
    <name evidence="2" type="ORF">L207DRAFT_348386</name>
</gene>
<dbReference type="OrthoDB" id="194358at2759"/>
<protein>
    <submittedName>
        <fullName evidence="2">HET-domain-containing protein</fullName>
    </submittedName>
</protein>
<dbReference type="Pfam" id="PF26639">
    <property type="entry name" value="Het-6_barrel"/>
    <property type="match status" value="1"/>
</dbReference>
<dbReference type="InterPro" id="IPR010730">
    <property type="entry name" value="HET"/>
</dbReference>
<feature type="domain" description="Heterokaryon incompatibility" evidence="1">
    <location>
        <begin position="57"/>
        <end position="204"/>
    </location>
</feature>
<sequence>MINTSTQGMNDQKYIHRPLLDARSIRVLALEPAHSLADPLHCRLDDVSLDDASKSPYNALSYVWGARTGDRAIQCEGRIMLVTESCELALRYLRHESATRTLWVDAICINQQSVAELDQQVPLMADIYRLAEKVTIWLGVGSPECFETVRKAKLLYATRHVLGGRTIDLAAKWYAWGNRAQSHSDTFPSLCEHSWFKRIWTLQEFIFAQSPVVMVGKHTCTADALEAYFRWRWPRFLEADRHRGAYFASRSLVKQLFALKRSSTFAHAWIVIKLLQYASPNEATEPADKIYGLISLLRHQGTEGDLQLPVIDYSRPVQDVYEDLSRQLIRFSRVLWTLQFVGLESRVSGLPSWVADWNLRFLGGSVKMDLDLYTTTRKSEIDMDLFEASLKHHLALKGQLFSTVSHVSQRVPAVRNYDNSVESVTAIAAHIPMLLEFAAEANRRHGKAAGSYEGCLATLTYNARGGPMVTDIIAFTTESGHLSVTMAAVQVGDVVVLFAGAEVPFILRRKDRGGNEESAIQNTYVFVGPAIVHRIMDGEAWPEETVVKDLETFILE</sequence>
<dbReference type="AlphaFoldDB" id="A0A2J6RR95"/>
<organism evidence="2 3">
    <name type="scientific">Hyaloscypha variabilis (strain UAMH 11265 / GT02V1 / F)</name>
    <name type="common">Meliniomyces variabilis</name>
    <dbReference type="NCBI Taxonomy" id="1149755"/>
    <lineage>
        <taxon>Eukaryota</taxon>
        <taxon>Fungi</taxon>
        <taxon>Dikarya</taxon>
        <taxon>Ascomycota</taxon>
        <taxon>Pezizomycotina</taxon>
        <taxon>Leotiomycetes</taxon>
        <taxon>Helotiales</taxon>
        <taxon>Hyaloscyphaceae</taxon>
        <taxon>Hyaloscypha</taxon>
        <taxon>Hyaloscypha variabilis</taxon>
    </lineage>
</organism>
<reference evidence="2 3" key="1">
    <citation type="submission" date="2016-04" db="EMBL/GenBank/DDBJ databases">
        <title>A degradative enzymes factory behind the ericoid mycorrhizal symbiosis.</title>
        <authorList>
            <consortium name="DOE Joint Genome Institute"/>
            <person name="Martino E."/>
            <person name="Morin E."/>
            <person name="Grelet G."/>
            <person name="Kuo A."/>
            <person name="Kohler A."/>
            <person name="Daghino S."/>
            <person name="Barry K."/>
            <person name="Choi C."/>
            <person name="Cichocki N."/>
            <person name="Clum A."/>
            <person name="Copeland A."/>
            <person name="Hainaut M."/>
            <person name="Haridas S."/>
            <person name="Labutti K."/>
            <person name="Lindquist E."/>
            <person name="Lipzen A."/>
            <person name="Khouja H.-R."/>
            <person name="Murat C."/>
            <person name="Ohm R."/>
            <person name="Olson A."/>
            <person name="Spatafora J."/>
            <person name="Veneault-Fourrey C."/>
            <person name="Henrissat B."/>
            <person name="Grigoriev I."/>
            <person name="Martin F."/>
            <person name="Perotto S."/>
        </authorList>
    </citation>
    <scope>NUCLEOTIDE SEQUENCE [LARGE SCALE GENOMIC DNA]</scope>
    <source>
        <strain evidence="2 3">F</strain>
    </source>
</reference>
<keyword evidence="3" id="KW-1185">Reference proteome</keyword>
<dbReference type="PANTHER" id="PTHR24148">
    <property type="entry name" value="ANKYRIN REPEAT DOMAIN-CONTAINING PROTEIN 39 HOMOLOG-RELATED"/>
    <property type="match status" value="1"/>
</dbReference>
<dbReference type="Pfam" id="PF06985">
    <property type="entry name" value="HET"/>
    <property type="match status" value="1"/>
</dbReference>
<accession>A0A2J6RR95</accession>
<name>A0A2J6RR95_HYAVF</name>